<evidence type="ECO:0000256" key="1">
    <source>
        <dbReference type="SAM" id="MobiDB-lite"/>
    </source>
</evidence>
<dbReference type="STRING" id="1385510.GCA_000425205_02172"/>
<name>A0A0A5GM63_9BACI</name>
<dbReference type="InterPro" id="IPR016040">
    <property type="entry name" value="NAD(P)-bd_dom"/>
</dbReference>
<dbReference type="OrthoDB" id="9774199at2"/>
<dbReference type="RefSeq" id="WP_026800540.1">
    <property type="nucleotide sequence ID" value="NZ_AULI01000008.1"/>
</dbReference>
<comment type="caution">
    <text evidence="3">The sequence shown here is derived from an EMBL/GenBank/DDBJ whole genome shotgun (WGS) entry which is preliminary data.</text>
</comment>
<dbReference type="SUPFAM" id="SSF51735">
    <property type="entry name" value="NAD(P)-binding Rossmann-fold domains"/>
    <property type="match status" value="1"/>
</dbReference>
<gene>
    <name evidence="3" type="ORF">N781_16310</name>
</gene>
<dbReference type="Proteomes" id="UP000030528">
    <property type="component" value="Unassembled WGS sequence"/>
</dbReference>
<organism evidence="3 4">
    <name type="scientific">Pontibacillus halophilus JSM 076056 = DSM 19796</name>
    <dbReference type="NCBI Taxonomy" id="1385510"/>
    <lineage>
        <taxon>Bacteria</taxon>
        <taxon>Bacillati</taxon>
        <taxon>Bacillota</taxon>
        <taxon>Bacilli</taxon>
        <taxon>Bacillales</taxon>
        <taxon>Bacillaceae</taxon>
        <taxon>Pontibacillus</taxon>
    </lineage>
</organism>
<dbReference type="eggNOG" id="COG0702">
    <property type="taxonomic scope" value="Bacteria"/>
</dbReference>
<evidence type="ECO:0000313" key="3">
    <source>
        <dbReference type="EMBL" id="KGX92323.1"/>
    </source>
</evidence>
<reference evidence="3 4" key="1">
    <citation type="submission" date="2013-08" db="EMBL/GenBank/DDBJ databases">
        <authorList>
            <person name="Huang J."/>
            <person name="Wang G."/>
        </authorList>
    </citation>
    <scope>NUCLEOTIDE SEQUENCE [LARGE SCALE GENOMIC DNA]</scope>
    <source>
        <strain evidence="3 4">JSM 076056</strain>
    </source>
</reference>
<dbReference type="Pfam" id="PF13460">
    <property type="entry name" value="NAD_binding_10"/>
    <property type="match status" value="1"/>
</dbReference>
<proteinExistence type="predicted"/>
<evidence type="ECO:0000313" key="4">
    <source>
        <dbReference type="Proteomes" id="UP000030528"/>
    </source>
</evidence>
<feature type="region of interest" description="Disordered" evidence="1">
    <location>
        <begin position="299"/>
        <end position="326"/>
    </location>
</feature>
<sequence>MTETKRRPVVALTGASGYIGNHLLTYLTKFADVIALTRNADNKEDSEHVTWRSCDLYSMSDADEGLKGADFAVYLVHSMMPSAKLTQGSFEDMDVILADNFAQAAYRQGVKQTIYLSGIIPKAKKLSRHLESRLEVEEVLRAYGTPVTAIRAGLIVGPKGSSFPILAKLVKRLPVMALPKWTRTKTHPIALADVLQALQKSIGNERLSGRSIDVGGPEVMTYKDMMIQTAEAMGKQPKLFNLPFLTVKLSRLWVSLTTNTPKETVYPLIESLVHPMIAHKELMDEEVSYGKTTFKEAAKQALEEEREEQERQAKKPKKPNVAPSEIQHDVRSVQRIPLPEGKSANWAAQYYVKWLSGVMNPLLTAEVDKELNCKIGFHFLLTNNPLLELSYSHERSQKDRALYYITGGIFDNKEKNERGRLEFRKIPDKNECIVAIHDYMPSLPWFIYKYTQAKAHLWVMYQFRKHLERRIHQSKPFERDWPTYSETSPC</sequence>
<dbReference type="Gene3D" id="3.40.50.720">
    <property type="entry name" value="NAD(P)-binding Rossmann-like Domain"/>
    <property type="match status" value="1"/>
</dbReference>
<protein>
    <submittedName>
        <fullName evidence="3">Epimerase</fullName>
    </submittedName>
</protein>
<dbReference type="AlphaFoldDB" id="A0A0A5GM63"/>
<dbReference type="PANTHER" id="PTHR12126:SF11">
    <property type="entry name" value="NADH DEHYDROGENASE [UBIQUINONE] 1 ALPHA SUBCOMPLEX SUBUNIT 9, MITOCHONDRIAL"/>
    <property type="match status" value="1"/>
</dbReference>
<dbReference type="GO" id="GO:0044877">
    <property type="term" value="F:protein-containing complex binding"/>
    <property type="evidence" value="ECO:0007669"/>
    <property type="project" value="TreeGrafter"/>
</dbReference>
<keyword evidence="4" id="KW-1185">Reference proteome</keyword>
<feature type="compositionally biased region" description="Basic and acidic residues" evidence="1">
    <location>
        <begin position="299"/>
        <end position="313"/>
    </location>
</feature>
<evidence type="ECO:0000259" key="2">
    <source>
        <dbReference type="Pfam" id="PF13460"/>
    </source>
</evidence>
<accession>A0A0A5GM63</accession>
<feature type="domain" description="NAD(P)-binding" evidence="2">
    <location>
        <begin position="14"/>
        <end position="154"/>
    </location>
</feature>
<dbReference type="EMBL" id="AVPE01000006">
    <property type="protein sequence ID" value="KGX92323.1"/>
    <property type="molecule type" value="Genomic_DNA"/>
</dbReference>
<dbReference type="InterPro" id="IPR036291">
    <property type="entry name" value="NAD(P)-bd_dom_sf"/>
</dbReference>
<dbReference type="InterPro" id="IPR051207">
    <property type="entry name" value="ComplexI_NDUFA9_subunit"/>
</dbReference>
<dbReference type="PANTHER" id="PTHR12126">
    <property type="entry name" value="NADH-UBIQUINONE OXIDOREDUCTASE 39 KDA SUBUNIT-RELATED"/>
    <property type="match status" value="1"/>
</dbReference>